<dbReference type="GO" id="GO:0004854">
    <property type="term" value="F:xanthine dehydrogenase activity"/>
    <property type="evidence" value="ECO:0007669"/>
    <property type="project" value="UniProtKB-EC"/>
</dbReference>
<sequence length="778" mass="84937">MDKATYETTKYIKGPMHQALRHDSAHKHVAGSAEYIDDIPEPAGLLHGALGMADRAHAEILSIDLSAVKSYPGVVCVLTSDDITGVNDISSGGRHDEPLFATDKIEFHGQTIFAVIAETRDAARKAARLAKVDYRDLPFWTDIDGALENGAPLVTPGMTLKRGTPETELDKTEHRLKGTMRIGGQEHFYLESHIALAIPGEDDEVTVWSSTQHPSEVQHIVGHVLDIPSNAVTVNTRRMGGGFGGKETQSNQFAALAALAAKKLKRAVKFRPDRDEDMSVTGKRHDFKMDFDVAFDGVGRIHAIDANFAARCGYSSDLSGPVTDRALFHADSSYFYPHVKLTSQPLKTHTVSNTAYRGFGGPQGMLGAERVIEEIAYALGKDPLAVRKANFYGEKGSGRDVTPYHQQVADNIILRVVEELETAVDYQARRHAIMDFNRTSPVIKKGIALTPVKFGISFTMTAFNQAGALVHVYQDGSIHLNHGGTEMGQGLYTKVAQVVADCFQVDVDTVKITATTTAKVPNTSATAASSGSDLNGMAAFDAARQIKERLIAFAAEKYAVPASEVEFLPNQVRVGREIFSFGDFVKQAYFARVQLSAAGFYKTPKIHWDRAAGRGTPFYYYAYGAACSEVSIDTLTGEYLMDRTDILHDVGKSLNPAIDIGQIEGGFVQGMGWLTTEELWWDGKGRLRTHAPSTYKVPLASDRPKIFNTKLVPWSENTEPTIGRSKAVGEPPFMLAISVLEALSMAVASVADYRHCPKLDAPATPERVLMAVERLKRA</sequence>
<comment type="cofactor">
    <cofactor evidence="11">
        <name>Mo-molybdopterin cytosine dinucleotide</name>
        <dbReference type="ChEBI" id="CHEBI:71308"/>
    </cofactor>
</comment>
<comment type="similarity">
    <text evidence="3">Belongs to the xanthine dehydrogenase family.</text>
</comment>
<dbReference type="Pfam" id="PF01315">
    <property type="entry name" value="Ald_Xan_dh_C"/>
    <property type="match status" value="1"/>
</dbReference>
<dbReference type="RefSeq" id="WP_136596591.1">
    <property type="nucleotide sequence ID" value="NZ_STGV01000001.1"/>
</dbReference>
<dbReference type="SUPFAM" id="SSF56003">
    <property type="entry name" value="Molybdenum cofactor-binding domain"/>
    <property type="match status" value="1"/>
</dbReference>
<comment type="caution">
    <text evidence="13">The sequence shown here is derived from an EMBL/GenBank/DDBJ whole genome shotgun (WGS) entry which is preliminary data.</text>
</comment>
<evidence type="ECO:0000313" key="14">
    <source>
        <dbReference type="Proteomes" id="UP000308828"/>
    </source>
</evidence>
<evidence type="ECO:0000256" key="10">
    <source>
        <dbReference type="ARBA" id="ARBA00034078"/>
    </source>
</evidence>
<comment type="cofactor">
    <cofactor evidence="2">
        <name>FAD</name>
        <dbReference type="ChEBI" id="CHEBI:57692"/>
    </cofactor>
</comment>
<dbReference type="EC" id="1.17.1.4" evidence="13"/>
<dbReference type="InterPro" id="IPR036856">
    <property type="entry name" value="Ald_Oxase/Xan_DH_a/b_sf"/>
</dbReference>
<keyword evidence="8" id="KW-0408">Iron</keyword>
<accession>A0A4S8P7K9</accession>
<dbReference type="Proteomes" id="UP000308828">
    <property type="component" value="Unassembled WGS sequence"/>
</dbReference>
<dbReference type="Pfam" id="PF20256">
    <property type="entry name" value="MoCoBD_2"/>
    <property type="match status" value="1"/>
</dbReference>
<dbReference type="Pfam" id="PF02738">
    <property type="entry name" value="MoCoBD_1"/>
    <property type="match status" value="1"/>
</dbReference>
<dbReference type="SMART" id="SM01008">
    <property type="entry name" value="Ald_Xan_dh_C"/>
    <property type="match status" value="1"/>
</dbReference>
<dbReference type="GO" id="GO:0005506">
    <property type="term" value="F:iron ion binding"/>
    <property type="evidence" value="ECO:0007669"/>
    <property type="project" value="InterPro"/>
</dbReference>
<evidence type="ECO:0000256" key="6">
    <source>
        <dbReference type="ARBA" id="ARBA00022723"/>
    </source>
</evidence>
<keyword evidence="14" id="KW-1185">Reference proteome</keyword>
<keyword evidence="9" id="KW-0411">Iron-sulfur</keyword>
<evidence type="ECO:0000259" key="12">
    <source>
        <dbReference type="SMART" id="SM01008"/>
    </source>
</evidence>
<evidence type="ECO:0000256" key="5">
    <source>
        <dbReference type="ARBA" id="ARBA00022714"/>
    </source>
</evidence>
<evidence type="ECO:0000313" key="13">
    <source>
        <dbReference type="EMBL" id="THV24742.1"/>
    </source>
</evidence>
<dbReference type="GO" id="GO:0030151">
    <property type="term" value="F:molybdenum ion binding"/>
    <property type="evidence" value="ECO:0007669"/>
    <property type="project" value="InterPro"/>
</dbReference>
<dbReference type="InterPro" id="IPR037165">
    <property type="entry name" value="AldOxase/xan_DH_Mopterin-bd_sf"/>
</dbReference>
<dbReference type="FunFam" id="3.30.365.10:FF:000002">
    <property type="entry name" value="Xanthine dehydrogenase oxidase"/>
    <property type="match status" value="1"/>
</dbReference>
<organism evidence="13 14">
    <name type="scientific">Peteryoungia ipomoeae</name>
    <dbReference type="NCBI Taxonomy" id="1210932"/>
    <lineage>
        <taxon>Bacteria</taxon>
        <taxon>Pseudomonadati</taxon>
        <taxon>Pseudomonadota</taxon>
        <taxon>Alphaproteobacteria</taxon>
        <taxon>Hyphomicrobiales</taxon>
        <taxon>Rhizobiaceae</taxon>
        <taxon>Peteryoungia</taxon>
    </lineage>
</organism>
<evidence type="ECO:0000256" key="11">
    <source>
        <dbReference type="ARBA" id="ARBA00053029"/>
    </source>
</evidence>
<evidence type="ECO:0000256" key="3">
    <source>
        <dbReference type="ARBA" id="ARBA00006849"/>
    </source>
</evidence>
<reference evidence="13 14" key="1">
    <citation type="submission" date="2019-04" db="EMBL/GenBank/DDBJ databases">
        <title>Genome sequence of strain shin9-1.</title>
        <authorList>
            <person name="Gao J."/>
            <person name="Sun J."/>
        </authorList>
    </citation>
    <scope>NUCLEOTIDE SEQUENCE [LARGE SCALE GENOMIC DNA]</scope>
    <source>
        <strain evidence="14">shin9-1</strain>
    </source>
</reference>
<comment type="cofactor">
    <cofactor evidence="1">
        <name>Mo-molybdopterin</name>
        <dbReference type="ChEBI" id="CHEBI:71302"/>
    </cofactor>
</comment>
<dbReference type="PANTHER" id="PTHR11908:SF132">
    <property type="entry name" value="ALDEHYDE OXIDASE 1-RELATED"/>
    <property type="match status" value="1"/>
</dbReference>
<dbReference type="NCBIfam" id="TIGR02965">
    <property type="entry name" value="xanthine_xdhB"/>
    <property type="match status" value="1"/>
</dbReference>
<dbReference type="FunFam" id="3.30.365.10:FF:000001">
    <property type="entry name" value="Xanthine dehydrogenase oxidase"/>
    <property type="match status" value="1"/>
</dbReference>
<dbReference type="Gene3D" id="3.30.365.10">
    <property type="entry name" value="Aldehyde oxidase/xanthine dehydrogenase, molybdopterin binding domain"/>
    <property type="match status" value="4"/>
</dbReference>
<feature type="domain" description="Aldehyde oxidase/xanthine dehydrogenase a/b hammerhead" evidence="12">
    <location>
        <begin position="30"/>
        <end position="138"/>
    </location>
</feature>
<evidence type="ECO:0000256" key="7">
    <source>
        <dbReference type="ARBA" id="ARBA00023002"/>
    </source>
</evidence>
<keyword evidence="6" id="KW-0479">Metal-binding</keyword>
<dbReference type="PANTHER" id="PTHR11908">
    <property type="entry name" value="XANTHINE DEHYDROGENASE"/>
    <property type="match status" value="1"/>
</dbReference>
<name>A0A4S8P7K9_9HYPH</name>
<dbReference type="InterPro" id="IPR046867">
    <property type="entry name" value="AldOxase/xan_DH_MoCoBD2"/>
</dbReference>
<evidence type="ECO:0000256" key="8">
    <source>
        <dbReference type="ARBA" id="ARBA00023004"/>
    </source>
</evidence>
<comment type="cofactor">
    <cofactor evidence="10">
        <name>[2Fe-2S] cluster</name>
        <dbReference type="ChEBI" id="CHEBI:190135"/>
    </cofactor>
</comment>
<dbReference type="InterPro" id="IPR000674">
    <property type="entry name" value="Ald_Oxase/Xan_DH_a/b"/>
</dbReference>
<evidence type="ECO:0000256" key="2">
    <source>
        <dbReference type="ARBA" id="ARBA00001974"/>
    </source>
</evidence>
<keyword evidence="5" id="KW-0001">2Fe-2S</keyword>
<keyword evidence="4" id="KW-0500">Molybdenum</keyword>
<evidence type="ECO:0000256" key="4">
    <source>
        <dbReference type="ARBA" id="ARBA00022505"/>
    </source>
</evidence>
<keyword evidence="7 13" id="KW-0560">Oxidoreductase</keyword>
<dbReference type="OrthoDB" id="9763985at2"/>
<dbReference type="AlphaFoldDB" id="A0A4S8P7K9"/>
<dbReference type="GO" id="GO:0051537">
    <property type="term" value="F:2 iron, 2 sulfur cluster binding"/>
    <property type="evidence" value="ECO:0007669"/>
    <property type="project" value="UniProtKB-KW"/>
</dbReference>
<evidence type="ECO:0000256" key="1">
    <source>
        <dbReference type="ARBA" id="ARBA00001924"/>
    </source>
</evidence>
<dbReference type="Gene3D" id="3.90.1170.50">
    <property type="entry name" value="Aldehyde oxidase/xanthine dehydrogenase, a/b hammerhead"/>
    <property type="match status" value="1"/>
</dbReference>
<gene>
    <name evidence="13" type="primary">xdhB</name>
    <name evidence="13" type="ORF">FAA97_00565</name>
</gene>
<dbReference type="InterPro" id="IPR014309">
    <property type="entry name" value="Xanthine_DH_Mopterin-bd_su"/>
</dbReference>
<dbReference type="InterPro" id="IPR008274">
    <property type="entry name" value="AldOxase/xan_DH_MoCoBD1"/>
</dbReference>
<dbReference type="InterPro" id="IPR016208">
    <property type="entry name" value="Ald_Oxase/xanthine_DH-like"/>
</dbReference>
<evidence type="ECO:0000256" key="9">
    <source>
        <dbReference type="ARBA" id="ARBA00023014"/>
    </source>
</evidence>
<proteinExistence type="inferred from homology"/>
<dbReference type="EMBL" id="STGV01000001">
    <property type="protein sequence ID" value="THV24742.1"/>
    <property type="molecule type" value="Genomic_DNA"/>
</dbReference>
<protein>
    <submittedName>
        <fullName evidence="13">Xanthine dehydrogenase molybdopterin binding subunit</fullName>
        <ecNumber evidence="13">1.17.1.4</ecNumber>
    </submittedName>
</protein>
<dbReference type="SUPFAM" id="SSF54665">
    <property type="entry name" value="CO dehydrogenase molybdoprotein N-domain-like"/>
    <property type="match status" value="1"/>
</dbReference>